<comment type="similarity">
    <text evidence="2 13">Belongs to the sodium:solute symporter (SSF) (TC 2.A.21) family.</text>
</comment>
<evidence type="ECO:0000256" key="12">
    <source>
        <dbReference type="ARBA" id="ARBA00033708"/>
    </source>
</evidence>
<feature type="transmembrane region" description="Helical" evidence="14">
    <location>
        <begin position="73"/>
        <end position="95"/>
    </location>
</feature>
<feature type="transmembrane region" description="Helical" evidence="14">
    <location>
        <begin position="235"/>
        <end position="255"/>
    </location>
</feature>
<accession>A0A2N1IZP1</accession>
<keyword evidence="8" id="KW-0915">Sodium</keyword>
<dbReference type="AlphaFoldDB" id="A0A2N1IZP1"/>
<feature type="transmembrane region" description="Helical" evidence="14">
    <location>
        <begin position="420"/>
        <end position="438"/>
    </location>
</feature>
<dbReference type="Gene3D" id="1.20.1730.10">
    <property type="entry name" value="Sodium/glucose cotransporter"/>
    <property type="match status" value="1"/>
</dbReference>
<evidence type="ECO:0000256" key="8">
    <source>
        <dbReference type="ARBA" id="ARBA00023053"/>
    </source>
</evidence>
<evidence type="ECO:0000256" key="7">
    <source>
        <dbReference type="ARBA" id="ARBA00022989"/>
    </source>
</evidence>
<dbReference type="InterPro" id="IPR050277">
    <property type="entry name" value="Sodium:Solute_Symporter"/>
</dbReference>
<feature type="transmembrane region" description="Helical" evidence="14">
    <location>
        <begin position="364"/>
        <end position="382"/>
    </location>
</feature>
<feature type="transmembrane region" description="Helical" evidence="14">
    <location>
        <begin position="502"/>
        <end position="523"/>
    </location>
</feature>
<dbReference type="PANTHER" id="PTHR48086">
    <property type="entry name" value="SODIUM/PROLINE SYMPORTER-RELATED"/>
    <property type="match status" value="1"/>
</dbReference>
<keyword evidence="5 14" id="KW-0812">Transmembrane</keyword>
<organism evidence="15 16">
    <name type="scientific">Malaciobacter halophilus</name>
    <dbReference type="NCBI Taxonomy" id="197482"/>
    <lineage>
        <taxon>Bacteria</taxon>
        <taxon>Pseudomonadati</taxon>
        <taxon>Campylobacterota</taxon>
        <taxon>Epsilonproteobacteria</taxon>
        <taxon>Campylobacterales</taxon>
        <taxon>Arcobacteraceae</taxon>
        <taxon>Malaciobacter</taxon>
    </lineage>
</organism>
<dbReference type="InterPro" id="IPR001734">
    <property type="entry name" value="Na/solute_symporter"/>
</dbReference>
<evidence type="ECO:0000256" key="4">
    <source>
        <dbReference type="ARBA" id="ARBA00022475"/>
    </source>
</evidence>
<dbReference type="RefSeq" id="WP_101185879.1">
    <property type="nucleotide sequence ID" value="NZ_CP031218.1"/>
</dbReference>
<dbReference type="InterPro" id="IPR038377">
    <property type="entry name" value="Na/Glc_symporter_sf"/>
</dbReference>
<dbReference type="GO" id="GO:0006814">
    <property type="term" value="P:sodium ion transport"/>
    <property type="evidence" value="ECO:0007669"/>
    <property type="project" value="UniProtKB-KW"/>
</dbReference>
<keyword evidence="6" id="KW-0769">Symport</keyword>
<dbReference type="KEGG" id="ahs:AHALO_2628"/>
<dbReference type="GO" id="GO:0015293">
    <property type="term" value="F:symporter activity"/>
    <property type="evidence" value="ECO:0007669"/>
    <property type="project" value="UniProtKB-KW"/>
</dbReference>
<feature type="transmembrane region" description="Helical" evidence="14">
    <location>
        <begin position="140"/>
        <end position="168"/>
    </location>
</feature>
<evidence type="ECO:0000256" key="11">
    <source>
        <dbReference type="ARBA" id="ARBA00023201"/>
    </source>
</evidence>
<keyword evidence="4" id="KW-1003">Cell membrane</keyword>
<keyword evidence="11" id="KW-0739">Sodium transport</keyword>
<evidence type="ECO:0000256" key="1">
    <source>
        <dbReference type="ARBA" id="ARBA00004651"/>
    </source>
</evidence>
<feature type="transmembrane region" description="Helical" evidence="14">
    <location>
        <begin position="275"/>
        <end position="299"/>
    </location>
</feature>
<evidence type="ECO:0000256" key="2">
    <source>
        <dbReference type="ARBA" id="ARBA00006434"/>
    </source>
</evidence>
<feature type="transmembrane region" description="Helical" evidence="14">
    <location>
        <begin position="175"/>
        <end position="197"/>
    </location>
</feature>
<dbReference type="Pfam" id="PF00474">
    <property type="entry name" value="SSF"/>
    <property type="match status" value="1"/>
</dbReference>
<keyword evidence="9" id="KW-0406">Ion transport</keyword>
<evidence type="ECO:0000256" key="9">
    <source>
        <dbReference type="ARBA" id="ARBA00023065"/>
    </source>
</evidence>
<evidence type="ECO:0000256" key="14">
    <source>
        <dbReference type="SAM" id="Phobius"/>
    </source>
</evidence>
<evidence type="ECO:0000313" key="15">
    <source>
        <dbReference type="EMBL" id="PKI79762.1"/>
    </source>
</evidence>
<feature type="transmembrane region" description="Helical" evidence="14">
    <location>
        <begin position="116"/>
        <end position="134"/>
    </location>
</feature>
<feature type="transmembrane region" description="Helical" evidence="14">
    <location>
        <begin position="6"/>
        <end position="23"/>
    </location>
</feature>
<dbReference type="Proteomes" id="UP000233248">
    <property type="component" value="Unassembled WGS sequence"/>
</dbReference>
<dbReference type="CDD" id="cd10322">
    <property type="entry name" value="SLC5sbd"/>
    <property type="match status" value="1"/>
</dbReference>
<evidence type="ECO:0000256" key="13">
    <source>
        <dbReference type="RuleBase" id="RU362091"/>
    </source>
</evidence>
<protein>
    <submittedName>
        <fullName evidence="15">Sodium:solute symporter</fullName>
    </submittedName>
</protein>
<dbReference type="PANTHER" id="PTHR48086:SF3">
    <property type="entry name" value="SODIUM_PROLINE SYMPORTER"/>
    <property type="match status" value="1"/>
</dbReference>
<feature type="transmembrane region" description="Helical" evidence="14">
    <location>
        <begin position="450"/>
        <end position="469"/>
    </location>
</feature>
<gene>
    <name evidence="15" type="ORF">CP960_12795</name>
</gene>
<dbReference type="EMBL" id="NXIF01000060">
    <property type="protein sequence ID" value="PKI79762.1"/>
    <property type="molecule type" value="Genomic_DNA"/>
</dbReference>
<evidence type="ECO:0000256" key="6">
    <source>
        <dbReference type="ARBA" id="ARBA00022847"/>
    </source>
</evidence>
<name>A0A2N1IZP1_9BACT</name>
<evidence type="ECO:0000256" key="3">
    <source>
        <dbReference type="ARBA" id="ARBA00022448"/>
    </source>
</evidence>
<feature type="transmembrane region" description="Helical" evidence="14">
    <location>
        <begin position="319"/>
        <end position="343"/>
    </location>
</feature>
<comment type="subcellular location">
    <subcellularLocation>
        <location evidence="1">Cell membrane</location>
        <topology evidence="1">Multi-pass membrane protein</topology>
    </subcellularLocation>
</comment>
<dbReference type="OrthoDB" id="9814523at2"/>
<evidence type="ECO:0000256" key="10">
    <source>
        <dbReference type="ARBA" id="ARBA00023136"/>
    </source>
</evidence>
<evidence type="ECO:0000313" key="16">
    <source>
        <dbReference type="Proteomes" id="UP000233248"/>
    </source>
</evidence>
<evidence type="ECO:0000256" key="5">
    <source>
        <dbReference type="ARBA" id="ARBA00022692"/>
    </source>
</evidence>
<feature type="transmembrane region" description="Helical" evidence="14">
    <location>
        <begin position="35"/>
        <end position="53"/>
    </location>
</feature>
<comment type="catalytic activity">
    <reaction evidence="12">
        <text>L-proline(in) + Na(+)(in) = L-proline(out) + Na(+)(out)</text>
        <dbReference type="Rhea" id="RHEA:28967"/>
        <dbReference type="ChEBI" id="CHEBI:29101"/>
        <dbReference type="ChEBI" id="CHEBI:60039"/>
    </reaction>
</comment>
<proteinExistence type="inferred from homology"/>
<sequence>MNSYIIGVLLSMLVYLVVGVYVGRKVKNINDYYVSGRNATTIFISGTMFASMLSTNGFMGDTAYAYNGNITTLVLLNTICACGYIIGGLYFGRYIRRSKANTMPTYFWQRFNSTRIRKFAGIITVVSLSAYLLSVLQGTAILMVCMTGFSKETCLLLAWTCIVFFTLYSGSKGVLVTDTIMCIFFLVATIIAGQYIFNASGGVSNLITNLVNNPNTPDGLLSFHGNTYGKSAFDILFYGFTMGIIWMITVAVSPWQAGRNLMVKNEHIIFRAGTIGVLLSVFFLLYLYLMAISVIQINPNMQEPERVIIWAAFEVMPEFIGVLLLTGIMAAGLSSASTFLSVVSFCTSSDILDVKFKKESSKINFTRFIVFIVSLIALGLAYLDLSSIRIIAWFASTIIAASWGYVAFASVWSKKLTEKGAYYSMVGGFFIFFITKILKEIFNLPLDNIFDPFFLAIFGSATLGILGSYKESRTKNEVDFFNNLHKIPSSETIISEYKKDRIFGWTLIIAGFVISSFLIKYWAIPYNEALGISIFK</sequence>
<keyword evidence="3" id="KW-0813">Transport</keyword>
<dbReference type="GO" id="GO:0005886">
    <property type="term" value="C:plasma membrane"/>
    <property type="evidence" value="ECO:0007669"/>
    <property type="project" value="UniProtKB-SubCell"/>
</dbReference>
<reference evidence="15 16" key="1">
    <citation type="submission" date="2017-09" db="EMBL/GenBank/DDBJ databases">
        <title>Genomics of the genus Arcobacter.</title>
        <authorList>
            <person name="Perez-Cataluna A."/>
            <person name="Figueras M.J."/>
            <person name="Salas-Masso N."/>
        </authorList>
    </citation>
    <scope>NUCLEOTIDE SEQUENCE [LARGE SCALE GENOMIC DNA]</scope>
    <source>
        <strain evidence="15 16">DSM 18005</strain>
    </source>
</reference>
<keyword evidence="10 14" id="KW-0472">Membrane</keyword>
<comment type="caution">
    <text evidence="15">The sequence shown here is derived from an EMBL/GenBank/DDBJ whole genome shotgun (WGS) entry which is preliminary data.</text>
</comment>
<dbReference type="PROSITE" id="PS50283">
    <property type="entry name" value="NA_SOLUT_SYMP_3"/>
    <property type="match status" value="1"/>
</dbReference>
<keyword evidence="7 14" id="KW-1133">Transmembrane helix</keyword>
<keyword evidence="16" id="KW-1185">Reference proteome</keyword>
<feature type="transmembrane region" description="Helical" evidence="14">
    <location>
        <begin position="388"/>
        <end position="408"/>
    </location>
</feature>